<feature type="compositionally biased region" description="Polar residues" evidence="1">
    <location>
        <begin position="66"/>
        <end position="77"/>
    </location>
</feature>
<sequence>MDGPQGDPYSASSDLIPEVTDNTEQPKQPKRKWQMQDTTDSDHDYGYRPKKVQSARNTKQKVADITVTSVDGSQNMQPDAYGKTVGAARIENAPRNGRQPNRCSTWKAKQKQPPLSRRSESPIPVSELLQQTKAGPDTGNSNTDDADPDQMLREVLKHQNKMEKEIQTLRKQVASNQTIAASTASQSHADNTRRAHRQIREHEKRLEARKDKNTSGADDEEADNEGSKDKLDDQHWDELLKAP</sequence>
<keyword evidence="3" id="KW-1185">Reference proteome</keyword>
<protein>
    <submittedName>
        <fullName evidence="2">Uncharacterized protein</fullName>
    </submittedName>
</protein>
<evidence type="ECO:0000256" key="1">
    <source>
        <dbReference type="SAM" id="MobiDB-lite"/>
    </source>
</evidence>
<feature type="compositionally biased region" description="Polar residues" evidence="1">
    <location>
        <begin position="128"/>
        <end position="143"/>
    </location>
</feature>
<dbReference type="AlphaFoldDB" id="A0A5C3MWP6"/>
<feature type="compositionally biased region" description="Polar residues" evidence="1">
    <location>
        <begin position="169"/>
        <end position="189"/>
    </location>
</feature>
<accession>A0A5C3MWP6</accession>
<evidence type="ECO:0000313" key="2">
    <source>
        <dbReference type="EMBL" id="TFK48586.1"/>
    </source>
</evidence>
<dbReference type="Proteomes" id="UP000305948">
    <property type="component" value="Unassembled WGS sequence"/>
</dbReference>
<gene>
    <name evidence="2" type="ORF">OE88DRAFT_1737822</name>
</gene>
<organism evidence="2 3">
    <name type="scientific">Heliocybe sulcata</name>
    <dbReference type="NCBI Taxonomy" id="5364"/>
    <lineage>
        <taxon>Eukaryota</taxon>
        <taxon>Fungi</taxon>
        <taxon>Dikarya</taxon>
        <taxon>Basidiomycota</taxon>
        <taxon>Agaricomycotina</taxon>
        <taxon>Agaricomycetes</taxon>
        <taxon>Gloeophyllales</taxon>
        <taxon>Gloeophyllaceae</taxon>
        <taxon>Heliocybe</taxon>
    </lineage>
</organism>
<evidence type="ECO:0000313" key="3">
    <source>
        <dbReference type="Proteomes" id="UP000305948"/>
    </source>
</evidence>
<feature type="compositionally biased region" description="Basic and acidic residues" evidence="1">
    <location>
        <begin position="190"/>
        <end position="213"/>
    </location>
</feature>
<reference evidence="2 3" key="1">
    <citation type="journal article" date="2019" name="Nat. Ecol. Evol.">
        <title>Megaphylogeny resolves global patterns of mushroom evolution.</title>
        <authorList>
            <person name="Varga T."/>
            <person name="Krizsan K."/>
            <person name="Foldi C."/>
            <person name="Dima B."/>
            <person name="Sanchez-Garcia M."/>
            <person name="Sanchez-Ramirez S."/>
            <person name="Szollosi G.J."/>
            <person name="Szarkandi J.G."/>
            <person name="Papp V."/>
            <person name="Albert L."/>
            <person name="Andreopoulos W."/>
            <person name="Angelini C."/>
            <person name="Antonin V."/>
            <person name="Barry K.W."/>
            <person name="Bougher N.L."/>
            <person name="Buchanan P."/>
            <person name="Buyck B."/>
            <person name="Bense V."/>
            <person name="Catcheside P."/>
            <person name="Chovatia M."/>
            <person name="Cooper J."/>
            <person name="Damon W."/>
            <person name="Desjardin D."/>
            <person name="Finy P."/>
            <person name="Geml J."/>
            <person name="Haridas S."/>
            <person name="Hughes K."/>
            <person name="Justo A."/>
            <person name="Karasinski D."/>
            <person name="Kautmanova I."/>
            <person name="Kiss B."/>
            <person name="Kocsube S."/>
            <person name="Kotiranta H."/>
            <person name="LaButti K.M."/>
            <person name="Lechner B.E."/>
            <person name="Liimatainen K."/>
            <person name="Lipzen A."/>
            <person name="Lukacs Z."/>
            <person name="Mihaltcheva S."/>
            <person name="Morgado L.N."/>
            <person name="Niskanen T."/>
            <person name="Noordeloos M.E."/>
            <person name="Ohm R.A."/>
            <person name="Ortiz-Santana B."/>
            <person name="Ovrebo C."/>
            <person name="Racz N."/>
            <person name="Riley R."/>
            <person name="Savchenko A."/>
            <person name="Shiryaev A."/>
            <person name="Soop K."/>
            <person name="Spirin V."/>
            <person name="Szebenyi C."/>
            <person name="Tomsovsky M."/>
            <person name="Tulloss R.E."/>
            <person name="Uehling J."/>
            <person name="Grigoriev I.V."/>
            <person name="Vagvolgyi C."/>
            <person name="Papp T."/>
            <person name="Martin F.M."/>
            <person name="Miettinen O."/>
            <person name="Hibbett D.S."/>
            <person name="Nagy L.G."/>
        </authorList>
    </citation>
    <scope>NUCLEOTIDE SEQUENCE [LARGE SCALE GENOMIC DNA]</scope>
    <source>
        <strain evidence="2 3">OMC1185</strain>
    </source>
</reference>
<proteinExistence type="predicted"/>
<feature type="compositionally biased region" description="Basic and acidic residues" evidence="1">
    <location>
        <begin position="225"/>
        <end position="243"/>
    </location>
</feature>
<name>A0A5C3MWP6_9AGAM</name>
<feature type="region of interest" description="Disordered" evidence="1">
    <location>
        <begin position="1"/>
        <end position="243"/>
    </location>
</feature>
<feature type="compositionally biased region" description="Basic and acidic residues" evidence="1">
    <location>
        <begin position="150"/>
        <end position="168"/>
    </location>
</feature>
<dbReference type="EMBL" id="ML213519">
    <property type="protein sequence ID" value="TFK48586.1"/>
    <property type="molecule type" value="Genomic_DNA"/>
</dbReference>